<feature type="compositionally biased region" description="Basic and acidic residues" evidence="6">
    <location>
        <begin position="408"/>
        <end position="418"/>
    </location>
</feature>
<keyword evidence="2 7" id="KW-0812">Transmembrane</keyword>
<proteinExistence type="inferred from homology"/>
<keyword evidence="11" id="KW-1185">Reference proteome</keyword>
<protein>
    <recommendedName>
        <fullName evidence="8">Rhodopsin domain-containing protein</fullName>
    </recommendedName>
</protein>
<dbReference type="InterPro" id="IPR052337">
    <property type="entry name" value="SAT4-like"/>
</dbReference>
<feature type="transmembrane region" description="Helical" evidence="7">
    <location>
        <begin position="225"/>
        <end position="247"/>
    </location>
</feature>
<evidence type="ECO:0000256" key="4">
    <source>
        <dbReference type="ARBA" id="ARBA00023136"/>
    </source>
</evidence>
<feature type="compositionally biased region" description="Polar residues" evidence="6">
    <location>
        <begin position="422"/>
        <end position="437"/>
    </location>
</feature>
<evidence type="ECO:0000313" key="9">
    <source>
        <dbReference type="EMBL" id="EEH08171.1"/>
    </source>
</evidence>
<keyword evidence="3 7" id="KW-1133">Transmembrane helix</keyword>
<evidence type="ECO:0000256" key="5">
    <source>
        <dbReference type="ARBA" id="ARBA00038359"/>
    </source>
</evidence>
<feature type="domain" description="Rhodopsin" evidence="8">
    <location>
        <begin position="26"/>
        <end position="290"/>
    </location>
</feature>
<dbReference type="Pfam" id="PF20684">
    <property type="entry name" value="Fung_rhodopsin"/>
    <property type="match status" value="1"/>
</dbReference>
<evidence type="ECO:0000256" key="3">
    <source>
        <dbReference type="ARBA" id="ARBA00022989"/>
    </source>
</evidence>
<evidence type="ECO:0000256" key="6">
    <source>
        <dbReference type="SAM" id="MobiDB-lite"/>
    </source>
</evidence>
<feature type="compositionally biased region" description="Polar residues" evidence="6">
    <location>
        <begin position="394"/>
        <end position="404"/>
    </location>
</feature>
<dbReference type="RefSeq" id="XP_045288652.1">
    <property type="nucleotide sequence ID" value="XM_045430509.1"/>
</dbReference>
<sequence length="457" mass="50316">MAPGRHVQALVIIIIFPAISLVLVSLRIFSRFLSKNWGWDDVFVVIAMIISIGMCVTSWGYTKYASQGFPPTYFPPDSFRLSVLGEQYNLANQLLYFPILTFVRASIITFILRLHGLRKFVIQSLRILFVINFCVGIAIFFADLFQCTPLQYAWDSEELDRKAQEAAGADENGMKNGKLIRGGGCIKGKAFFISMALLSIALDCWLLTIPSAIVWGINMPRRQKFMVVGVLSIGVVVTIFAIIRLILVSGNFDLPTLERAYDIEYTFSNIETNCAIWAAAVPALKSLIARLSPRLWQIATAPSLPYPVSSKLPPASSFPSPIPPIAGSENGYRTPFGTDAHSYPLGSLPPLRRINDSEAEIRRFEYDSKVSSLFRSGHNYIPDGLSSEGAMSVHSGSSNRQTPSDPKLAPRRENEKRFLLSPSATPTGSVQSAGSSRAHSRTVEGNEGPLERGDSVD</sequence>
<feature type="transmembrane region" description="Helical" evidence="7">
    <location>
        <begin position="191"/>
        <end position="213"/>
    </location>
</feature>
<dbReference type="InterPro" id="IPR049326">
    <property type="entry name" value="Rhodopsin_dom_fungi"/>
</dbReference>
<name>C0NJY0_AJECG</name>
<dbReference type="EMBL" id="GG663366">
    <property type="protein sequence ID" value="EEH08171.1"/>
    <property type="molecule type" value="Genomic_DNA"/>
</dbReference>
<dbReference type="VEuPathDB" id="FungiDB:I7I50_07068"/>
<organism evidence="9 11">
    <name type="scientific">Ajellomyces capsulatus (strain G186AR / H82 / ATCC MYA-2454 / RMSCC 2432)</name>
    <name type="common">Darling's disease fungus</name>
    <name type="synonym">Histoplasma capsulatum</name>
    <dbReference type="NCBI Taxonomy" id="447093"/>
    <lineage>
        <taxon>Eukaryota</taxon>
        <taxon>Fungi</taxon>
        <taxon>Dikarya</taxon>
        <taxon>Ascomycota</taxon>
        <taxon>Pezizomycotina</taxon>
        <taxon>Eurotiomycetes</taxon>
        <taxon>Eurotiomycetidae</taxon>
        <taxon>Onygenales</taxon>
        <taxon>Ajellomycetaceae</taxon>
        <taxon>Histoplasma</taxon>
    </lineage>
</organism>
<dbReference type="GO" id="GO:0016020">
    <property type="term" value="C:membrane"/>
    <property type="evidence" value="ECO:0007669"/>
    <property type="project" value="UniProtKB-SubCell"/>
</dbReference>
<dbReference type="GeneID" id="69036476"/>
<gene>
    <name evidence="9" type="ORF">HCBG_03460</name>
    <name evidence="10" type="ORF">HCBG_03510</name>
</gene>
<evidence type="ECO:0000256" key="7">
    <source>
        <dbReference type="SAM" id="Phobius"/>
    </source>
</evidence>
<evidence type="ECO:0000256" key="2">
    <source>
        <dbReference type="ARBA" id="ARBA00022692"/>
    </source>
</evidence>
<dbReference type="Proteomes" id="UP000001631">
    <property type="component" value="Unassembled WGS sequence"/>
</dbReference>
<feature type="region of interest" description="Disordered" evidence="6">
    <location>
        <begin position="385"/>
        <end position="457"/>
    </location>
</feature>
<reference evidence="11" key="1">
    <citation type="submission" date="2009-02" db="EMBL/GenBank/DDBJ databases">
        <title>The genome sequence of Ajellomyces capsulatus strain G186AR.</title>
        <authorList>
            <person name="Champion M."/>
            <person name="Cuomo C.A."/>
            <person name="Ma L.-J."/>
            <person name="Henn M.R."/>
            <person name="Sil A."/>
            <person name="Goldman B."/>
            <person name="Young S.K."/>
            <person name="Kodira C.D."/>
            <person name="Zeng Q."/>
            <person name="Koehrsen M."/>
            <person name="Alvarado L."/>
            <person name="Berlin A."/>
            <person name="Borenstein D."/>
            <person name="Chen Z."/>
            <person name="Engels R."/>
            <person name="Freedman E."/>
            <person name="Gellesch M."/>
            <person name="Goldberg J."/>
            <person name="Griggs A."/>
            <person name="Gujja S."/>
            <person name="Heiman D."/>
            <person name="Hepburn T."/>
            <person name="Howarth C."/>
            <person name="Jen D."/>
            <person name="Larson L."/>
            <person name="Lewis B."/>
            <person name="Mehta T."/>
            <person name="Park D."/>
            <person name="Pearson M."/>
            <person name="Roberts A."/>
            <person name="Saif S."/>
            <person name="Shea T."/>
            <person name="Shenoy N."/>
            <person name="Sisk P."/>
            <person name="Stolte C."/>
            <person name="Sykes S."/>
            <person name="Walk T."/>
            <person name="White J."/>
            <person name="Yandava C."/>
            <person name="Klein B."/>
            <person name="McEwen J.G."/>
            <person name="Puccia R."/>
            <person name="Goldman G.H."/>
            <person name="Felipe M.S."/>
            <person name="Nino-Vega G."/>
            <person name="San-Blas G."/>
            <person name="Taylor J."/>
            <person name="Mendoza L."/>
            <person name="Galagan J.E."/>
            <person name="Nusbaum C."/>
            <person name="Birren B.W."/>
        </authorList>
    </citation>
    <scope>NUCLEOTIDE SEQUENCE [LARGE SCALE GENOMIC DNA]</scope>
    <source>
        <strain evidence="11">G186AR / H82 / ATCC MYA-2454 / RMSCC 2432</strain>
    </source>
</reference>
<evidence type="ECO:0000256" key="1">
    <source>
        <dbReference type="ARBA" id="ARBA00004141"/>
    </source>
</evidence>
<feature type="transmembrane region" description="Helical" evidence="7">
    <location>
        <begin position="42"/>
        <end position="61"/>
    </location>
</feature>
<comment type="similarity">
    <text evidence="5">Belongs to the SAT4 family.</text>
</comment>
<dbReference type="EMBL" id="GG663366">
    <property type="protein sequence ID" value="EEH08221.1"/>
    <property type="molecule type" value="Genomic_DNA"/>
</dbReference>
<accession>C0NJY0</accession>
<dbReference type="InParanoid" id="C0NJY0"/>
<evidence type="ECO:0000313" key="11">
    <source>
        <dbReference type="Proteomes" id="UP000001631"/>
    </source>
</evidence>
<dbReference type="PANTHER" id="PTHR33048:SF47">
    <property type="entry name" value="INTEGRAL MEMBRANE PROTEIN-RELATED"/>
    <property type="match status" value="1"/>
</dbReference>
<comment type="subcellular location">
    <subcellularLocation>
        <location evidence="1">Membrane</location>
        <topology evidence="1">Multi-pass membrane protein</topology>
    </subcellularLocation>
</comment>
<evidence type="ECO:0000313" key="10">
    <source>
        <dbReference type="EMBL" id="EEH08221.1"/>
    </source>
</evidence>
<dbReference type="PANTHER" id="PTHR33048">
    <property type="entry name" value="PTH11-LIKE INTEGRAL MEMBRANE PROTEIN (AFU_ORTHOLOGUE AFUA_5G11245)"/>
    <property type="match status" value="1"/>
</dbReference>
<dbReference type="HOGENOM" id="CLU_028200_29_2_1"/>
<dbReference type="AlphaFoldDB" id="C0NJY0"/>
<evidence type="ECO:0000259" key="8">
    <source>
        <dbReference type="Pfam" id="PF20684"/>
    </source>
</evidence>
<feature type="transmembrane region" description="Helical" evidence="7">
    <location>
        <begin position="94"/>
        <end position="112"/>
    </location>
</feature>
<keyword evidence="4 7" id="KW-0472">Membrane</keyword>
<feature type="compositionally biased region" description="Basic and acidic residues" evidence="6">
    <location>
        <begin position="441"/>
        <end position="457"/>
    </location>
</feature>
<feature type="transmembrane region" description="Helical" evidence="7">
    <location>
        <begin position="124"/>
        <end position="142"/>
    </location>
</feature>
<reference evidence="9" key="2">
    <citation type="submission" date="2009-02" db="EMBL/GenBank/DDBJ databases">
        <title>The Genome Sequence of Ajellomyces capsulatus strain G186AR.</title>
        <authorList>
            <consortium name="The Broad Institute Genome Sequencing Platform"/>
            <person name="Champion M."/>
            <person name="Cuomo C."/>
            <person name="Ma L.-J."/>
            <person name="Henn M.R."/>
            <person name="Sil A."/>
            <person name="Goldman B."/>
            <person name="Young S.K."/>
            <person name="Kodira C.D."/>
            <person name="Zeng Q."/>
            <person name="Koehrsen M."/>
            <person name="Alvarado L."/>
            <person name="Berlin A."/>
            <person name="Borenstein D."/>
            <person name="Chen Z."/>
            <person name="Engels R."/>
            <person name="Freedman E."/>
            <person name="Gellesch M."/>
            <person name="Goldberg J."/>
            <person name="Griggs A."/>
            <person name="Gujja S."/>
            <person name="Heiman D."/>
            <person name="Hepburn T."/>
            <person name="Howarth C."/>
            <person name="Jen D."/>
            <person name="Larson L."/>
            <person name="Lewis B."/>
            <person name="Mehta T."/>
            <person name="Park D."/>
            <person name="Pearson M."/>
            <person name="Roberts A."/>
            <person name="Saif S."/>
            <person name="Shea T."/>
            <person name="Shenoy N."/>
            <person name="Sisk P."/>
            <person name="Stolte C."/>
            <person name="Sykes S."/>
            <person name="Walk T."/>
            <person name="White J."/>
            <person name="Yandava C."/>
            <person name="Klein B."/>
            <person name="McEwen J.G."/>
            <person name="Puccia R."/>
            <person name="Goldman G.H."/>
            <person name="Felipe M.S."/>
            <person name="Nino-Vega G."/>
            <person name="San-Blas G."/>
            <person name="Taylor J."/>
            <person name="Mendoza L."/>
            <person name="Galagan J."/>
            <person name="Nusbaum C."/>
            <person name="Birren B."/>
        </authorList>
    </citation>
    <scope>NUCLEOTIDE SEQUENCE</scope>
    <source>
        <strain evidence="9">G186AR</strain>
    </source>
</reference>
<dbReference type="STRING" id="447093.C0NJY0"/>
<feature type="transmembrane region" description="Helical" evidence="7">
    <location>
        <begin position="6"/>
        <end position="30"/>
    </location>
</feature>